<dbReference type="InterPro" id="IPR052819">
    <property type="entry name" value="Chromatin_regulatory_protein"/>
</dbReference>
<keyword evidence="1" id="KW-0479">Metal-binding</keyword>
<keyword evidence="2 4" id="KW-0863">Zinc-finger</keyword>
<feature type="domain" description="SANT" evidence="6">
    <location>
        <begin position="345"/>
        <end position="395"/>
    </location>
</feature>
<organism evidence="7">
    <name type="scientific">Corethron hystrix</name>
    <dbReference type="NCBI Taxonomy" id="216773"/>
    <lineage>
        <taxon>Eukaryota</taxon>
        <taxon>Sar</taxon>
        <taxon>Stramenopiles</taxon>
        <taxon>Ochrophyta</taxon>
        <taxon>Bacillariophyta</taxon>
        <taxon>Coscinodiscophyceae</taxon>
        <taxon>Corethrophycidae</taxon>
        <taxon>Corethrales</taxon>
        <taxon>Corethraceae</taxon>
        <taxon>Corethron</taxon>
    </lineage>
</organism>
<dbReference type="GO" id="GO:0006357">
    <property type="term" value="P:regulation of transcription by RNA polymerase II"/>
    <property type="evidence" value="ECO:0007669"/>
    <property type="project" value="TreeGrafter"/>
</dbReference>
<dbReference type="GO" id="GO:0008270">
    <property type="term" value="F:zinc ion binding"/>
    <property type="evidence" value="ECO:0007669"/>
    <property type="project" value="UniProtKB-KW"/>
</dbReference>
<feature type="domain" description="PHD-type" evidence="5">
    <location>
        <begin position="413"/>
        <end position="459"/>
    </location>
</feature>
<evidence type="ECO:0000259" key="5">
    <source>
        <dbReference type="PROSITE" id="PS50016"/>
    </source>
</evidence>
<name>A0A7S1B8H4_9STRA</name>
<dbReference type="PANTHER" id="PTHR47636:SF1">
    <property type="entry name" value="TRANSCRIPTIONAL REGULATORY PROTEIN RCO1"/>
    <property type="match status" value="1"/>
</dbReference>
<keyword evidence="3" id="KW-0862">Zinc</keyword>
<accession>A0A7S1B8H4</accession>
<evidence type="ECO:0000256" key="2">
    <source>
        <dbReference type="ARBA" id="ARBA00022771"/>
    </source>
</evidence>
<evidence type="ECO:0000256" key="3">
    <source>
        <dbReference type="ARBA" id="ARBA00022833"/>
    </source>
</evidence>
<dbReference type="PANTHER" id="PTHR47636">
    <property type="entry name" value="TRANSCRIPTIONAL REGULATORY PROTEIN RCO1"/>
    <property type="match status" value="1"/>
</dbReference>
<sequence>MGELSEPIVMNEKGSSTIDNVNVKKVENGMLQHGKTLPGNDVNNSLNQTGSRSKSHCVVTLPVGAKAGDHFIIRWPGEKSESLAIRVPPNCIGGTSVVIVAPGNGDGPVNRRRKVSHGVSGSRRGLIDRITDESNIDRSPNDVLEECAFWDTLWPNLVGLGWSKFDEKEVNKVVTYFVQPSEHKPNIQQNKGDRQKRKRDMKFVIQYVKSIGASGHKVYQHCNSAYLNCMNKNRIIYSRWGKHQSRKKKASLSEGKTEFSKKKSSRVGNNYQVAYIPAVGNVNQDSVEPLEEFEQLWDPKKAYDIDADLQIFFEDLPQDKKEMVLQSVHRNGYDLTVSKAEIQKSMSTCWTESDKKHFHESIVRCQKNFRTVSKEIGKSVNDCMKYYFSSYKQSVEYDLLKERMQAMPNAKNSKQCKICGLDGDLLCCDWCENAFHLECVDKPYVESSEYWYCSECEIKRKELGYDKNLDFCKECGVGGNLLCCDGCDNAFHLECLDPPLKDIPTEDWYCDYCKAKKTATSDKPKDKII</sequence>
<gene>
    <name evidence="7" type="ORF">CHYS00102_LOCUS5809</name>
</gene>
<dbReference type="EMBL" id="HBFR01008039">
    <property type="protein sequence ID" value="CAD8878625.1"/>
    <property type="molecule type" value="Transcribed_RNA"/>
</dbReference>
<dbReference type="CDD" id="cd15539">
    <property type="entry name" value="PHD1_AIRE"/>
    <property type="match status" value="1"/>
</dbReference>
<dbReference type="PROSITE" id="PS01359">
    <property type="entry name" value="ZF_PHD_1"/>
    <property type="match status" value="1"/>
</dbReference>
<reference evidence="7" key="1">
    <citation type="submission" date="2021-01" db="EMBL/GenBank/DDBJ databases">
        <authorList>
            <person name="Corre E."/>
            <person name="Pelletier E."/>
            <person name="Niang G."/>
            <person name="Scheremetjew M."/>
            <person name="Finn R."/>
            <person name="Kale V."/>
            <person name="Holt S."/>
            <person name="Cochrane G."/>
            <person name="Meng A."/>
            <person name="Brown T."/>
            <person name="Cohen L."/>
        </authorList>
    </citation>
    <scope>NUCLEOTIDE SEQUENCE</scope>
    <source>
        <strain evidence="7">308</strain>
    </source>
</reference>
<evidence type="ECO:0000259" key="6">
    <source>
        <dbReference type="PROSITE" id="PS51293"/>
    </source>
</evidence>
<dbReference type="SUPFAM" id="SSF46689">
    <property type="entry name" value="Homeodomain-like"/>
    <property type="match status" value="1"/>
</dbReference>
<evidence type="ECO:0000313" key="7">
    <source>
        <dbReference type="EMBL" id="CAD8878625.1"/>
    </source>
</evidence>
<proteinExistence type="predicted"/>
<dbReference type="AlphaFoldDB" id="A0A7S1B8H4"/>
<dbReference type="GO" id="GO:0032221">
    <property type="term" value="C:Rpd3S complex"/>
    <property type="evidence" value="ECO:0007669"/>
    <property type="project" value="TreeGrafter"/>
</dbReference>
<evidence type="ECO:0000256" key="4">
    <source>
        <dbReference type="PROSITE-ProRule" id="PRU00146"/>
    </source>
</evidence>
<dbReference type="InterPro" id="IPR011011">
    <property type="entry name" value="Znf_FYVE_PHD"/>
</dbReference>
<dbReference type="SMART" id="SM00249">
    <property type="entry name" value="PHD"/>
    <property type="match status" value="2"/>
</dbReference>
<dbReference type="PROSITE" id="PS50016">
    <property type="entry name" value="ZF_PHD_2"/>
    <property type="match status" value="2"/>
</dbReference>
<dbReference type="InterPro" id="IPR017884">
    <property type="entry name" value="SANT_dom"/>
</dbReference>
<dbReference type="InterPro" id="IPR009057">
    <property type="entry name" value="Homeodomain-like_sf"/>
</dbReference>
<dbReference type="Gene3D" id="1.10.10.60">
    <property type="entry name" value="Homeodomain-like"/>
    <property type="match status" value="1"/>
</dbReference>
<dbReference type="Gene3D" id="3.30.40.10">
    <property type="entry name" value="Zinc/RING finger domain, C3HC4 (zinc finger)"/>
    <property type="match status" value="2"/>
</dbReference>
<protein>
    <recommendedName>
        <fullName evidence="8">PHD-type domain-containing protein</fullName>
    </recommendedName>
</protein>
<dbReference type="Pfam" id="PF00628">
    <property type="entry name" value="PHD"/>
    <property type="match status" value="2"/>
</dbReference>
<dbReference type="InterPro" id="IPR013083">
    <property type="entry name" value="Znf_RING/FYVE/PHD"/>
</dbReference>
<evidence type="ECO:0008006" key="8">
    <source>
        <dbReference type="Google" id="ProtNLM"/>
    </source>
</evidence>
<dbReference type="InterPro" id="IPR019787">
    <property type="entry name" value="Znf_PHD-finger"/>
</dbReference>
<dbReference type="InterPro" id="IPR001965">
    <property type="entry name" value="Znf_PHD"/>
</dbReference>
<dbReference type="InterPro" id="IPR019786">
    <property type="entry name" value="Zinc_finger_PHD-type_CS"/>
</dbReference>
<dbReference type="PROSITE" id="PS51293">
    <property type="entry name" value="SANT"/>
    <property type="match status" value="1"/>
</dbReference>
<evidence type="ECO:0000256" key="1">
    <source>
        <dbReference type="ARBA" id="ARBA00022723"/>
    </source>
</evidence>
<feature type="domain" description="PHD-type" evidence="5">
    <location>
        <begin position="469"/>
        <end position="516"/>
    </location>
</feature>
<dbReference type="SUPFAM" id="SSF57903">
    <property type="entry name" value="FYVE/PHD zinc finger"/>
    <property type="match status" value="2"/>
</dbReference>